<reference evidence="5" key="1">
    <citation type="submission" date="2024-07" db="EMBL/GenBank/DDBJ databases">
        <title>Two chromosome-level genome assemblies of Korean endemic species Abeliophyllum distichum and Forsythia ovata (Oleaceae).</title>
        <authorList>
            <person name="Jang H."/>
        </authorList>
    </citation>
    <scope>NUCLEOTIDE SEQUENCE [LARGE SCALE GENOMIC DNA]</scope>
</reference>
<proteinExistence type="predicted"/>
<feature type="region of interest" description="Disordered" evidence="2">
    <location>
        <begin position="30"/>
        <end position="139"/>
    </location>
</feature>
<feature type="signal peptide" evidence="3">
    <location>
        <begin position="1"/>
        <end position="21"/>
    </location>
</feature>
<feature type="compositionally biased region" description="Pro residues" evidence="2">
    <location>
        <begin position="43"/>
        <end position="139"/>
    </location>
</feature>
<dbReference type="PANTHER" id="PTHR33470">
    <property type="entry name" value="OS01G0164075 PROTEIN"/>
    <property type="match status" value="1"/>
</dbReference>
<evidence type="ECO:0000256" key="1">
    <source>
        <dbReference type="ARBA" id="ARBA00022729"/>
    </source>
</evidence>
<keyword evidence="5" id="KW-1185">Reference proteome</keyword>
<dbReference type="EMBL" id="JBFOLK010000011">
    <property type="protein sequence ID" value="KAL2475351.1"/>
    <property type="molecule type" value="Genomic_DNA"/>
</dbReference>
<evidence type="ECO:0000256" key="3">
    <source>
        <dbReference type="SAM" id="SignalP"/>
    </source>
</evidence>
<dbReference type="AlphaFoldDB" id="A0ABD1QGW8"/>
<organism evidence="4 5">
    <name type="scientific">Abeliophyllum distichum</name>
    <dbReference type="NCBI Taxonomy" id="126358"/>
    <lineage>
        <taxon>Eukaryota</taxon>
        <taxon>Viridiplantae</taxon>
        <taxon>Streptophyta</taxon>
        <taxon>Embryophyta</taxon>
        <taxon>Tracheophyta</taxon>
        <taxon>Spermatophyta</taxon>
        <taxon>Magnoliopsida</taxon>
        <taxon>eudicotyledons</taxon>
        <taxon>Gunneridae</taxon>
        <taxon>Pentapetalae</taxon>
        <taxon>asterids</taxon>
        <taxon>lamiids</taxon>
        <taxon>Lamiales</taxon>
        <taxon>Oleaceae</taxon>
        <taxon>Forsythieae</taxon>
        <taxon>Abeliophyllum</taxon>
    </lineage>
</organism>
<keyword evidence="1 3" id="KW-0732">Signal</keyword>
<dbReference type="Pfam" id="PF01190">
    <property type="entry name" value="Pollen_Ole_e_1"/>
    <property type="match status" value="1"/>
</dbReference>
<accession>A0ABD1QGW8</accession>
<feature type="chain" id="PRO_5044841053" evidence="3">
    <location>
        <begin position="22"/>
        <end position="279"/>
    </location>
</feature>
<protein>
    <submittedName>
        <fullName evidence="4">Non-classical arabinogalactan protein 31-like</fullName>
    </submittedName>
</protein>
<evidence type="ECO:0000313" key="4">
    <source>
        <dbReference type="EMBL" id="KAL2475351.1"/>
    </source>
</evidence>
<evidence type="ECO:0000256" key="2">
    <source>
        <dbReference type="SAM" id="MobiDB-lite"/>
    </source>
</evidence>
<gene>
    <name evidence="4" type="ORF">Adt_36087</name>
</gene>
<sequence>MALVLLHYIVICSAEVQSVDAAGPLPFFPSAEAPTPSHHNHPSHPPTQPPVKQPPTQPPVKQPPTQPPVKQPPTQPPVKQPPTQPPVKQPPTQPPVKQPPTQPPVKQPPTQPPVKQPPTQPPVKQPPTHPPVNPPILPPSYPPTRKYVAVQGVVYCKSCHYKGIDTLMGASPLPGASVKLQCNNTKYHLVEQATTDKNGYFFIMPKLLTTTGSHKCKVSIVSSPLANCSVPTNLHGGAGGAILMPGTKPPVTAPHPLPFQLFTVGPFAFEPHKKLPCHY</sequence>
<comment type="caution">
    <text evidence="4">The sequence shown here is derived from an EMBL/GenBank/DDBJ whole genome shotgun (WGS) entry which is preliminary data.</text>
</comment>
<dbReference type="PRINTS" id="PR01217">
    <property type="entry name" value="PRICHEXTENSN"/>
</dbReference>
<dbReference type="Proteomes" id="UP001604336">
    <property type="component" value="Unassembled WGS sequence"/>
</dbReference>
<dbReference type="PANTHER" id="PTHR33470:SF22">
    <property type="entry name" value="POLLEN OLE E 1 ALLERGEN AND EXTENSIN FAMILY PROTEIN"/>
    <property type="match status" value="1"/>
</dbReference>
<name>A0ABD1QGW8_9LAMI</name>
<evidence type="ECO:0000313" key="5">
    <source>
        <dbReference type="Proteomes" id="UP001604336"/>
    </source>
</evidence>